<evidence type="ECO:0000256" key="1">
    <source>
        <dbReference type="SAM" id="MobiDB-lite"/>
    </source>
</evidence>
<feature type="compositionally biased region" description="Basic and acidic residues" evidence="1">
    <location>
        <begin position="94"/>
        <end position="103"/>
    </location>
</feature>
<dbReference type="Proteomes" id="UP000799772">
    <property type="component" value="Unassembled WGS sequence"/>
</dbReference>
<evidence type="ECO:0000313" key="3">
    <source>
        <dbReference type="Proteomes" id="UP000799772"/>
    </source>
</evidence>
<comment type="caution">
    <text evidence="2">The sequence shown here is derived from an EMBL/GenBank/DDBJ whole genome shotgun (WGS) entry which is preliminary data.</text>
</comment>
<gene>
    <name evidence="2" type="ORF">NA57DRAFT_70065</name>
</gene>
<dbReference type="OrthoDB" id="4202871at2759"/>
<reference evidence="2" key="1">
    <citation type="journal article" date="2020" name="Stud. Mycol.">
        <title>101 Dothideomycetes genomes: a test case for predicting lifestyles and emergence of pathogens.</title>
        <authorList>
            <person name="Haridas S."/>
            <person name="Albert R."/>
            <person name="Binder M."/>
            <person name="Bloem J."/>
            <person name="Labutti K."/>
            <person name="Salamov A."/>
            <person name="Andreopoulos B."/>
            <person name="Baker S."/>
            <person name="Barry K."/>
            <person name="Bills G."/>
            <person name="Bluhm B."/>
            <person name="Cannon C."/>
            <person name="Castanera R."/>
            <person name="Culley D."/>
            <person name="Daum C."/>
            <person name="Ezra D."/>
            <person name="Gonzalez J."/>
            <person name="Henrissat B."/>
            <person name="Kuo A."/>
            <person name="Liang C."/>
            <person name="Lipzen A."/>
            <person name="Lutzoni F."/>
            <person name="Magnuson J."/>
            <person name="Mondo S."/>
            <person name="Nolan M."/>
            <person name="Ohm R."/>
            <person name="Pangilinan J."/>
            <person name="Park H.-J."/>
            <person name="Ramirez L."/>
            <person name="Alfaro M."/>
            <person name="Sun H."/>
            <person name="Tritt A."/>
            <person name="Yoshinaga Y."/>
            <person name="Zwiers L.-H."/>
            <person name="Turgeon B."/>
            <person name="Goodwin S."/>
            <person name="Spatafora J."/>
            <person name="Crous P."/>
            <person name="Grigoriev I."/>
        </authorList>
    </citation>
    <scope>NUCLEOTIDE SEQUENCE</scope>
    <source>
        <strain evidence="2">CBS 133067</strain>
    </source>
</reference>
<sequence>MAMLPSHQHRFSADIDNLLDSHPSLTASLEDFEHDDTMRSSPLFGIPSQHSGFRSEPSESEPESEPPAPWSPPAWRKHASGWYQQNRFTSDSRSPSHDDRHSSYESAASRGYGHYDDEGDLTIPANIPLPISPEKNTPRSTAEPEGDDEMVGSPSPGPLAPLIVGDSRDASLAPQDTANNYIRFAVRAEVQHRTEPFEAAFTFVKEKIDFFTHSWTSTICSIIVGLIVWTLLSNLFSPPHLGEAPDLVKAAGLVRSFEPLITYSEHGVQQVTELQDTGVAVWDLAESVRQTNMTSAPIIVAELDDLSGGLKTLAIELTRFFANVNGDVDSILIVIDWAKRELTKAQTPTQGSFSAAFTNIHSTFCRLGLLEKAGKPTRMGKIMNDVFGQTPPQKTKAALQRTFNAFLNVLEESINQELTYSTLLFGLFESIERQFVNLARAVKREEDMQMEEEAEFLSSLWVQLVGPNANEVKKFARNKILLETLRNKTLASKSAVADHNGRLLMLKENLEVLRRKLISPLVRGIDSSLSIEEQVAGLEDTHVYLKGVREKQRTHSLDMLYSAGRGRTILGTMDTREIDGAF</sequence>
<proteinExistence type="predicted"/>
<keyword evidence="3" id="KW-1185">Reference proteome</keyword>
<organism evidence="2 3">
    <name type="scientific">Rhizodiscina lignyota</name>
    <dbReference type="NCBI Taxonomy" id="1504668"/>
    <lineage>
        <taxon>Eukaryota</taxon>
        <taxon>Fungi</taxon>
        <taxon>Dikarya</taxon>
        <taxon>Ascomycota</taxon>
        <taxon>Pezizomycotina</taxon>
        <taxon>Dothideomycetes</taxon>
        <taxon>Pleosporomycetidae</taxon>
        <taxon>Aulographales</taxon>
        <taxon>Rhizodiscinaceae</taxon>
        <taxon>Rhizodiscina</taxon>
    </lineage>
</organism>
<evidence type="ECO:0000313" key="2">
    <source>
        <dbReference type="EMBL" id="KAF2103856.1"/>
    </source>
</evidence>
<dbReference type="AlphaFoldDB" id="A0A9P4MAN2"/>
<feature type="region of interest" description="Disordered" evidence="1">
    <location>
        <begin position="30"/>
        <end position="165"/>
    </location>
</feature>
<dbReference type="EMBL" id="ML978121">
    <property type="protein sequence ID" value="KAF2103856.1"/>
    <property type="molecule type" value="Genomic_DNA"/>
</dbReference>
<name>A0A9P4MAN2_9PEZI</name>
<protein>
    <submittedName>
        <fullName evidence="2">Uncharacterized protein</fullName>
    </submittedName>
</protein>
<accession>A0A9P4MAN2</accession>